<dbReference type="GeneID" id="114827988"/>
<dbReference type="SMART" id="SM00389">
    <property type="entry name" value="HOX"/>
    <property type="match status" value="1"/>
</dbReference>
<dbReference type="GO" id="GO:0005634">
    <property type="term" value="C:nucleus"/>
    <property type="evidence" value="ECO:0007669"/>
    <property type="project" value="UniProtKB-SubCell"/>
</dbReference>
<keyword evidence="4 5" id="KW-0539">Nucleus</keyword>
<dbReference type="RefSeq" id="XP_028968646.1">
    <property type="nucleotide sequence ID" value="XM_029112813.1"/>
</dbReference>
<evidence type="ECO:0000256" key="6">
    <source>
        <dbReference type="RuleBase" id="RU000682"/>
    </source>
</evidence>
<dbReference type="GO" id="GO:0003677">
    <property type="term" value="F:DNA binding"/>
    <property type="evidence" value="ECO:0007669"/>
    <property type="project" value="UniProtKB-UniRule"/>
</dbReference>
<dbReference type="SUPFAM" id="SSF46689">
    <property type="entry name" value="Homeodomain-like"/>
    <property type="match status" value="1"/>
</dbReference>
<dbReference type="InterPro" id="IPR001356">
    <property type="entry name" value="HD"/>
</dbReference>
<dbReference type="PROSITE" id="PS50071">
    <property type="entry name" value="HOMEOBOX_2"/>
    <property type="match status" value="1"/>
</dbReference>
<feature type="DNA-binding region" description="Homeobox" evidence="5">
    <location>
        <begin position="64"/>
        <end position="123"/>
    </location>
</feature>
<dbReference type="Proteomes" id="UP000694867">
    <property type="component" value="Unplaced"/>
</dbReference>
<comment type="subcellular location">
    <subcellularLocation>
        <location evidence="1 5 6">Nucleus</location>
    </subcellularLocation>
</comment>
<feature type="compositionally biased region" description="Basic and acidic residues" evidence="7">
    <location>
        <begin position="50"/>
        <end position="60"/>
    </location>
</feature>
<evidence type="ECO:0000313" key="9">
    <source>
        <dbReference type="Proteomes" id="UP000694867"/>
    </source>
</evidence>
<feature type="region of interest" description="Disordered" evidence="7">
    <location>
        <begin position="133"/>
        <end position="153"/>
    </location>
</feature>
<dbReference type="PANTHER" id="PTHR24333">
    <property type="entry name" value="HOMEO BOX HB9 LIKE A-RELATED"/>
    <property type="match status" value="1"/>
</dbReference>
<reference evidence="10" key="1">
    <citation type="submission" date="2025-08" db="UniProtKB">
        <authorList>
            <consortium name="RefSeq"/>
        </authorList>
    </citation>
    <scope>IDENTIFICATION</scope>
</reference>
<evidence type="ECO:0000256" key="2">
    <source>
        <dbReference type="ARBA" id="ARBA00023125"/>
    </source>
</evidence>
<sequence length="207" mass="23960">MKLEYMLEPGPYVTVCSDMVGNRKRKRQTPYGAFVLTDSESDIDVGCEIETGRQSKDASPHKKPRRRRTAFTQAQLAYLERRFRSQKYLSVADRGQVAEILNLSETQVKTWYQNRRTKWKRQTNMRLEHLRQADGGTAEDISLDGEPDEDQHSPIERPLSFLGTDQRANSLLPSHLQTCFLPQNLFTSVYMSGILQNHLQPKDREMI</sequence>
<feature type="domain" description="Homeobox" evidence="8">
    <location>
        <begin position="62"/>
        <end position="122"/>
    </location>
</feature>
<name>A0AAJ7SH55_9ACAR</name>
<keyword evidence="3 5" id="KW-0371">Homeobox</keyword>
<evidence type="ECO:0000259" key="8">
    <source>
        <dbReference type="PROSITE" id="PS50071"/>
    </source>
</evidence>
<dbReference type="PROSITE" id="PS00027">
    <property type="entry name" value="HOMEOBOX_1"/>
    <property type="match status" value="1"/>
</dbReference>
<keyword evidence="9" id="KW-1185">Reference proteome</keyword>
<evidence type="ECO:0000313" key="10">
    <source>
        <dbReference type="RefSeq" id="XP_028968646.1"/>
    </source>
</evidence>
<evidence type="ECO:0000256" key="3">
    <source>
        <dbReference type="ARBA" id="ARBA00023155"/>
    </source>
</evidence>
<dbReference type="InterPro" id="IPR017970">
    <property type="entry name" value="Homeobox_CS"/>
</dbReference>
<accession>A0AAJ7SH55</accession>
<dbReference type="Pfam" id="PF00046">
    <property type="entry name" value="Homeodomain"/>
    <property type="match status" value="1"/>
</dbReference>
<dbReference type="PANTHER" id="PTHR24333:SF5">
    <property type="entry name" value="VENT HOMEOBOX"/>
    <property type="match status" value="1"/>
</dbReference>
<organism evidence="9 10">
    <name type="scientific">Galendromus occidentalis</name>
    <name type="common">western predatory mite</name>
    <dbReference type="NCBI Taxonomy" id="34638"/>
    <lineage>
        <taxon>Eukaryota</taxon>
        <taxon>Metazoa</taxon>
        <taxon>Ecdysozoa</taxon>
        <taxon>Arthropoda</taxon>
        <taxon>Chelicerata</taxon>
        <taxon>Arachnida</taxon>
        <taxon>Acari</taxon>
        <taxon>Parasitiformes</taxon>
        <taxon>Mesostigmata</taxon>
        <taxon>Gamasina</taxon>
        <taxon>Phytoseioidea</taxon>
        <taxon>Phytoseiidae</taxon>
        <taxon>Typhlodrominae</taxon>
        <taxon>Galendromus</taxon>
    </lineage>
</organism>
<dbReference type="InterPro" id="IPR020479">
    <property type="entry name" value="HD_metazoa"/>
</dbReference>
<dbReference type="AlphaFoldDB" id="A0AAJ7SH55"/>
<dbReference type="InterPro" id="IPR009057">
    <property type="entry name" value="Homeodomain-like_sf"/>
</dbReference>
<evidence type="ECO:0000256" key="4">
    <source>
        <dbReference type="ARBA" id="ARBA00023242"/>
    </source>
</evidence>
<dbReference type="CDD" id="cd00086">
    <property type="entry name" value="homeodomain"/>
    <property type="match status" value="1"/>
</dbReference>
<dbReference type="PRINTS" id="PR00024">
    <property type="entry name" value="HOMEOBOX"/>
</dbReference>
<dbReference type="GO" id="GO:0000981">
    <property type="term" value="F:DNA-binding transcription factor activity, RNA polymerase II-specific"/>
    <property type="evidence" value="ECO:0007669"/>
    <property type="project" value="InterPro"/>
</dbReference>
<feature type="region of interest" description="Disordered" evidence="7">
    <location>
        <begin position="50"/>
        <end position="69"/>
    </location>
</feature>
<gene>
    <name evidence="10" type="primary">LOC114827988</name>
</gene>
<dbReference type="KEGG" id="goe:114827988"/>
<proteinExistence type="predicted"/>
<evidence type="ECO:0000256" key="7">
    <source>
        <dbReference type="SAM" id="MobiDB-lite"/>
    </source>
</evidence>
<dbReference type="InterPro" id="IPR050848">
    <property type="entry name" value="Homeobox_TF"/>
</dbReference>
<protein>
    <submittedName>
        <fullName evidence="10">Homeobox protein B-H1-like</fullName>
    </submittedName>
</protein>
<dbReference type="Gene3D" id="1.10.10.60">
    <property type="entry name" value="Homeodomain-like"/>
    <property type="match status" value="1"/>
</dbReference>
<keyword evidence="2 5" id="KW-0238">DNA-binding</keyword>
<evidence type="ECO:0000256" key="5">
    <source>
        <dbReference type="PROSITE-ProRule" id="PRU00108"/>
    </source>
</evidence>
<evidence type="ECO:0000256" key="1">
    <source>
        <dbReference type="ARBA" id="ARBA00004123"/>
    </source>
</evidence>